<dbReference type="InterPro" id="IPR004843">
    <property type="entry name" value="Calcineurin-like_PHP"/>
</dbReference>
<proteinExistence type="predicted"/>
<evidence type="ECO:0000313" key="3">
    <source>
        <dbReference type="EnsemblFungi" id="FOXG_01202P0"/>
    </source>
</evidence>
<gene>
    <name evidence="3" type="primary">28943473</name>
</gene>
<dbReference type="GO" id="GO:0005576">
    <property type="term" value="C:extracellular region"/>
    <property type="evidence" value="ECO:0007669"/>
    <property type="project" value="UniProtKB-ARBA"/>
</dbReference>
<reference evidence="4" key="1">
    <citation type="journal article" date="2012" name="Mol. Plant Microbe Interact.">
        <title>A highly conserved effector in Fusarium oxysporum is required for full virulence on Arabidopsis.</title>
        <authorList>
            <person name="Thatcher L.F."/>
            <person name="Gardiner D.M."/>
            <person name="Kazan K."/>
            <person name="Manners J."/>
        </authorList>
    </citation>
    <scope>NUCLEOTIDE SEQUENCE [LARGE SCALE GENOMIC DNA]</scope>
    <source>
        <strain evidence="4">Fo5176</strain>
    </source>
</reference>
<dbReference type="InterPro" id="IPR053828">
    <property type="entry name" value="Nucleosidase_C"/>
</dbReference>
<dbReference type="AlphaFoldDB" id="A0A0D2XBD3"/>
<dbReference type="PIRSF" id="PIRSF017316">
    <property type="entry name" value="Pesterase_C1039"/>
    <property type="match status" value="1"/>
</dbReference>
<dbReference type="Pfam" id="PF00149">
    <property type="entry name" value="Metallophos"/>
    <property type="match status" value="1"/>
</dbReference>
<feature type="domain" description="Putative 5'-nucleotidase C-terminal" evidence="2">
    <location>
        <begin position="365"/>
        <end position="568"/>
    </location>
</feature>
<dbReference type="InterPro" id="IPR041823">
    <property type="entry name" value="YHR202W_N"/>
</dbReference>
<dbReference type="InterPro" id="IPR006179">
    <property type="entry name" value="5_nucleotidase/apyrase"/>
</dbReference>
<name>A0A0D2XBD3_FUSOF</name>
<dbReference type="FunFam" id="3.90.780.10:FF:000008">
    <property type="entry name" value="Ser/Thr protein phosphatase family"/>
    <property type="match status" value="1"/>
</dbReference>
<dbReference type="PANTHER" id="PTHR11575:SF43">
    <property type="entry name" value="SER_THR PROTEIN PHOSPHATASE FAMILY (AFU_ORTHOLOGUE AFUA_3G04160)"/>
    <property type="match status" value="1"/>
</dbReference>
<dbReference type="Pfam" id="PF21953">
    <property type="entry name" value="NadN_nucleosid_C"/>
    <property type="match status" value="1"/>
</dbReference>
<dbReference type="STRING" id="426428.A0A0D2XBD3"/>
<dbReference type="FunFam" id="3.90.780.10:FF:000009">
    <property type="entry name" value="Ser/Thr protein phosphatase family"/>
    <property type="match status" value="1"/>
</dbReference>
<evidence type="ECO:0000259" key="2">
    <source>
        <dbReference type="Pfam" id="PF21953"/>
    </source>
</evidence>
<reference evidence="3" key="2">
    <citation type="submission" date="2025-08" db="UniProtKB">
        <authorList>
            <consortium name="EnsemblFungi"/>
        </authorList>
    </citation>
    <scope>IDENTIFICATION</scope>
    <source>
        <strain evidence="3">4287 / CBS 123668 / FGSC 9935 / NRRL 34936</strain>
    </source>
</reference>
<dbReference type="InterPro" id="IPR036907">
    <property type="entry name" value="5'-Nucleotdase_C_sf"/>
</dbReference>
<feature type="domain" description="Calcineurin-like phosphoesterase" evidence="1">
    <location>
        <begin position="42"/>
        <end position="265"/>
    </location>
</feature>
<sequence length="608" mass="68569">MILRSKTLAAGSALVAVACASQPGAIAPIPGPMRDLTWGQLNFIHTTDTHGWIGGHFQEPQYSADWGDYISFTKHMRKQADEQGSDLLVIDTGDRIEGNGLYDASSPKGLFQYDIYAEADVDILCTGNHELYKAYSADMEHNTTVPNYRGKYLASNLDYIDFKTGDRVPQAQRYKKFKTKNQGFEIVAFGFLFDFTGNANNTVVQPVEDTIKEDWFQEAIREKPDLFVVIGHVGLRMEEFKVIFTAIRKQNWHIPIAFFGGHAHVRDTVQYDSKAFAIASGRYFETIGWMSIDGISKGSTKEVEAAASPTFTRRYIDNNLYGLHYHTGLNQSTFPTADGKRVTQMITRARKALQLDYKFGCAPKTLWMTRTKHTDEDSIYYWISNQLLPDIITRKDRKDKARLAIFNTGGIRFDIFKGGFTRDSTYAVSPFTSGFSYIPDVPYKAASKVIDLLNSAGRILAENGADVRFLAIPEQAFPAPAMKAMFEANKEDEDEKRLELRSFLDKPDLTSGYTTKDDIGTDGDDTIHEPVKFYEQPNCIQAEINMPAKGDPETVDFVFLDFIQPWIIPALKFAGAGDYSDADVQRYIDGTFTYHMAQWISKNWQGDC</sequence>
<dbReference type="SUPFAM" id="SSF56300">
    <property type="entry name" value="Metallo-dependent phosphatases"/>
    <property type="match status" value="1"/>
</dbReference>
<dbReference type="SUPFAM" id="SSF55816">
    <property type="entry name" value="5'-nucleotidase (syn. UDP-sugar hydrolase), C-terminal domain"/>
    <property type="match status" value="1"/>
</dbReference>
<dbReference type="CDD" id="cd07407">
    <property type="entry name" value="MPP_YHR202W_N"/>
    <property type="match status" value="1"/>
</dbReference>
<dbReference type="FunFam" id="3.60.21.10:FF:000043">
    <property type="entry name" value="Ser/Thr protein phosphatase family"/>
    <property type="match status" value="1"/>
</dbReference>
<dbReference type="Gene3D" id="3.90.780.10">
    <property type="entry name" value="5'-Nucleotidase, C-terminal domain"/>
    <property type="match status" value="2"/>
</dbReference>
<organism evidence="3 4">
    <name type="scientific">Fusarium oxysporum (strain Fo5176)</name>
    <name type="common">Fusarium vascular wilt</name>
    <dbReference type="NCBI Taxonomy" id="660025"/>
    <lineage>
        <taxon>Eukaryota</taxon>
        <taxon>Fungi</taxon>
        <taxon>Dikarya</taxon>
        <taxon>Ascomycota</taxon>
        <taxon>Pezizomycotina</taxon>
        <taxon>Sordariomycetes</taxon>
        <taxon>Hypocreomycetidae</taxon>
        <taxon>Hypocreales</taxon>
        <taxon>Nectriaceae</taxon>
        <taxon>Fusarium</taxon>
        <taxon>Fusarium oxysporum species complex</taxon>
    </lineage>
</organism>
<dbReference type="VEuPathDB" id="FungiDB:FOXG_01202"/>
<dbReference type="EnsemblFungi" id="FOXG_01202T0">
    <property type="protein sequence ID" value="FOXG_01202P0"/>
    <property type="gene ID" value="FOXG_01202"/>
</dbReference>
<dbReference type="InterPro" id="IPR014485">
    <property type="entry name" value="Pesterase_C1039"/>
</dbReference>
<dbReference type="InterPro" id="IPR029052">
    <property type="entry name" value="Metallo-depent_PP-like"/>
</dbReference>
<accession>A0A0D2XBD3</accession>
<dbReference type="Proteomes" id="UP000002489">
    <property type="component" value="Unassembled WGS sequence"/>
</dbReference>
<evidence type="ECO:0000313" key="4">
    <source>
        <dbReference type="Proteomes" id="UP000002489"/>
    </source>
</evidence>
<dbReference type="PANTHER" id="PTHR11575">
    <property type="entry name" value="5'-NUCLEOTIDASE-RELATED"/>
    <property type="match status" value="1"/>
</dbReference>
<evidence type="ECO:0000259" key="1">
    <source>
        <dbReference type="Pfam" id="PF00149"/>
    </source>
</evidence>
<protein>
    <submittedName>
        <fullName evidence="3">Uncharacterized protein</fullName>
    </submittedName>
</protein>
<dbReference type="Gene3D" id="3.60.21.10">
    <property type="match status" value="1"/>
</dbReference>
<dbReference type="GO" id="GO:0005829">
    <property type="term" value="C:cytosol"/>
    <property type="evidence" value="ECO:0007669"/>
    <property type="project" value="TreeGrafter"/>
</dbReference>
<dbReference type="GO" id="GO:0016787">
    <property type="term" value="F:hydrolase activity"/>
    <property type="evidence" value="ECO:0007669"/>
    <property type="project" value="InterPro"/>
</dbReference>
<dbReference type="GO" id="GO:0009166">
    <property type="term" value="P:nucleotide catabolic process"/>
    <property type="evidence" value="ECO:0007669"/>
    <property type="project" value="InterPro"/>
</dbReference>
<dbReference type="PROSITE" id="PS51257">
    <property type="entry name" value="PROKAR_LIPOPROTEIN"/>
    <property type="match status" value="1"/>
</dbReference>